<sequence length="144" mass="16797">MKKSDFLDGLRLEIGLAYDYAENKDDFMVRVLKTIHAINKKKVILTIHSYNQGEYTLSYALGMKGLSKEEEELGRGFLFINRLKAVTYVRKNRDHVLFLPLYEEGEAAYVITIKLIGIDYEFTKQDMIFADELIHFIESKRSSF</sequence>
<proteinExistence type="predicted"/>
<dbReference type="OrthoDB" id="2988533at2"/>
<accession>A0A1H9WZX1</accession>
<dbReference type="AlphaFoldDB" id="A0A1H9WZX1"/>
<dbReference type="EMBL" id="FOGT01000022">
    <property type="protein sequence ID" value="SES39482.1"/>
    <property type="molecule type" value="Genomic_DNA"/>
</dbReference>
<dbReference type="Proteomes" id="UP000198571">
    <property type="component" value="Unassembled WGS sequence"/>
</dbReference>
<name>A0A1H9WZX1_9BACI</name>
<gene>
    <name evidence="1" type="ORF">SAMN05518684_12236</name>
</gene>
<dbReference type="STRING" id="1601833.SAMN05518684_12236"/>
<organism evidence="1 2">
    <name type="scientific">Salipaludibacillus aurantiacus</name>
    <dbReference type="NCBI Taxonomy" id="1601833"/>
    <lineage>
        <taxon>Bacteria</taxon>
        <taxon>Bacillati</taxon>
        <taxon>Bacillota</taxon>
        <taxon>Bacilli</taxon>
        <taxon>Bacillales</taxon>
        <taxon>Bacillaceae</taxon>
    </lineage>
</organism>
<evidence type="ECO:0000313" key="2">
    <source>
        <dbReference type="Proteomes" id="UP000198571"/>
    </source>
</evidence>
<evidence type="ECO:0000313" key="1">
    <source>
        <dbReference type="EMBL" id="SES39482.1"/>
    </source>
</evidence>
<protein>
    <recommendedName>
        <fullName evidence="3">GAF domain-containing protein</fullName>
    </recommendedName>
</protein>
<keyword evidence="2" id="KW-1185">Reference proteome</keyword>
<dbReference type="RefSeq" id="WP_093055596.1">
    <property type="nucleotide sequence ID" value="NZ_FOGT01000022.1"/>
</dbReference>
<reference evidence="2" key="1">
    <citation type="submission" date="2016-10" db="EMBL/GenBank/DDBJ databases">
        <authorList>
            <person name="Varghese N."/>
            <person name="Submissions S."/>
        </authorList>
    </citation>
    <scope>NUCLEOTIDE SEQUENCE [LARGE SCALE GENOMIC DNA]</scope>
    <source>
        <strain evidence="2">S9</strain>
    </source>
</reference>
<evidence type="ECO:0008006" key="3">
    <source>
        <dbReference type="Google" id="ProtNLM"/>
    </source>
</evidence>